<organism evidence="2 3">
    <name type="scientific">Mycobacterium angelicum</name>
    <dbReference type="NCBI Taxonomy" id="470074"/>
    <lineage>
        <taxon>Bacteria</taxon>
        <taxon>Bacillati</taxon>
        <taxon>Actinomycetota</taxon>
        <taxon>Actinomycetes</taxon>
        <taxon>Mycobacteriales</taxon>
        <taxon>Mycobacteriaceae</taxon>
        <taxon>Mycobacterium</taxon>
    </lineage>
</organism>
<evidence type="ECO:0000256" key="1">
    <source>
        <dbReference type="SAM" id="SignalP"/>
    </source>
</evidence>
<feature type="chain" id="PRO_5039714636" description="Secreted protein" evidence="1">
    <location>
        <begin position="25"/>
        <end position="171"/>
    </location>
</feature>
<sequence length="171" mass="17428">MRALTRLGVSAAAITLSTSSAMFGANTAAASPGSSGGTIVALRSALRQCDFSRTNYAPAVPQPPLGTGSALIHKSGSTVVAEVNMVNSAEPGMHFDVGLIQEPRPASSGCGPGSPGTAFTGLDIDGSGRGNATIRDTIRPGTTGVWVIIERPNEHSQDPAEFYTSEFVAPV</sequence>
<dbReference type="OrthoDB" id="4637980at2"/>
<dbReference type="Proteomes" id="UP000192284">
    <property type="component" value="Unassembled WGS sequence"/>
</dbReference>
<keyword evidence="3" id="KW-1185">Reference proteome</keyword>
<gene>
    <name evidence="2" type="ORF">BST12_15685</name>
</gene>
<dbReference type="AlphaFoldDB" id="A0A1W9ZR37"/>
<dbReference type="RefSeq" id="WP_083114077.1">
    <property type="nucleotide sequence ID" value="NZ_JACKTS010000040.1"/>
</dbReference>
<protein>
    <recommendedName>
        <fullName evidence="4">Secreted protein</fullName>
    </recommendedName>
</protein>
<evidence type="ECO:0000313" key="2">
    <source>
        <dbReference type="EMBL" id="ORA20251.1"/>
    </source>
</evidence>
<accession>A0A1W9ZR37</accession>
<reference evidence="2 3" key="1">
    <citation type="submission" date="2017-02" db="EMBL/GenBank/DDBJ databases">
        <title>The new phylogeny of genus Mycobacterium.</title>
        <authorList>
            <person name="Tortoli E."/>
            <person name="Trovato A."/>
            <person name="Cirillo D.M."/>
        </authorList>
    </citation>
    <scope>NUCLEOTIDE SEQUENCE [LARGE SCALE GENOMIC DNA]</scope>
    <source>
        <strain evidence="2 3">DSM 45057</strain>
    </source>
</reference>
<name>A0A1W9ZR37_MYCAN</name>
<proteinExistence type="predicted"/>
<feature type="signal peptide" evidence="1">
    <location>
        <begin position="1"/>
        <end position="24"/>
    </location>
</feature>
<evidence type="ECO:0008006" key="4">
    <source>
        <dbReference type="Google" id="ProtNLM"/>
    </source>
</evidence>
<dbReference type="EMBL" id="MVHE01000024">
    <property type="protein sequence ID" value="ORA20251.1"/>
    <property type="molecule type" value="Genomic_DNA"/>
</dbReference>
<keyword evidence="1" id="KW-0732">Signal</keyword>
<comment type="caution">
    <text evidence="2">The sequence shown here is derived from an EMBL/GenBank/DDBJ whole genome shotgun (WGS) entry which is preliminary data.</text>
</comment>
<evidence type="ECO:0000313" key="3">
    <source>
        <dbReference type="Proteomes" id="UP000192284"/>
    </source>
</evidence>